<gene>
    <name evidence="1" type="ORF">CP965_10405</name>
</gene>
<protein>
    <submittedName>
        <fullName evidence="1">Uncharacterized protein</fullName>
    </submittedName>
</protein>
<evidence type="ECO:0000313" key="2">
    <source>
        <dbReference type="Proteomes" id="UP000289718"/>
    </source>
</evidence>
<reference evidence="1 2" key="1">
    <citation type="submission" date="2017-09" db="EMBL/GenBank/DDBJ databases">
        <title>Genomics of the genus Arcobacter.</title>
        <authorList>
            <person name="Perez-Cataluna A."/>
            <person name="Figueras M.J."/>
            <person name="Salas-Masso N."/>
        </authorList>
    </citation>
    <scope>NUCLEOTIDE SEQUENCE [LARGE SCALE GENOMIC DNA]</scope>
    <source>
        <strain evidence="1 2">F156-34</strain>
    </source>
</reference>
<proteinExistence type="predicted"/>
<accession>A0A4Q1AX86</accession>
<dbReference type="EMBL" id="NXIE01000004">
    <property type="protein sequence ID" value="RXK12181.1"/>
    <property type="molecule type" value="Genomic_DNA"/>
</dbReference>
<name>A0A4Q1AX86_9BACT</name>
<keyword evidence="2" id="KW-1185">Reference proteome</keyword>
<organism evidence="1 2">
    <name type="scientific">Halarcobacter mediterraneus</name>
    <dbReference type="NCBI Taxonomy" id="2023153"/>
    <lineage>
        <taxon>Bacteria</taxon>
        <taxon>Pseudomonadati</taxon>
        <taxon>Campylobacterota</taxon>
        <taxon>Epsilonproteobacteria</taxon>
        <taxon>Campylobacterales</taxon>
        <taxon>Arcobacteraceae</taxon>
        <taxon>Halarcobacter</taxon>
    </lineage>
</organism>
<comment type="caution">
    <text evidence="1">The sequence shown here is derived from an EMBL/GenBank/DDBJ whole genome shotgun (WGS) entry which is preliminary data.</text>
</comment>
<sequence>MLLLNIINKDIKLKKIKYYSLVSFFTLGLVLSGCQESSDSDKTAIVHNGTEYKVITSPITGKQWLDRNLGATSVCTKSRDEFKSDKEYIADQGACFGDLYQWGRLKDGHEKINSDSSKNLRADDITNAGNSFITVTSSPYDWTSLDSNGNLRKTQWSKTDGSSVCPIGFRVPTIQELRSETVDYYKKIDEEVGAVKVINRDTAFRNFLKMPTTGYRNGRHAGLSYQGAYGHIWSTSVNANRSVYLNFTKKDAGEYKMFRETGFSVRCIKG</sequence>
<dbReference type="AlphaFoldDB" id="A0A4Q1AX86"/>
<dbReference type="OrthoDB" id="9765957at2"/>
<evidence type="ECO:0000313" key="1">
    <source>
        <dbReference type="EMBL" id="RXK12181.1"/>
    </source>
</evidence>
<dbReference type="Proteomes" id="UP000289718">
    <property type="component" value="Unassembled WGS sequence"/>
</dbReference>